<sequence length="352" mass="38505">MQQGKILVTGGAGYIGSHTALALLEAGYEVVVLDSLVNASREALRRVEQITGRALTFIEGDVRDRVCLDRLFSEHPIHAVIHFAGLKAVGESVAQPLAYYDTNVNGSLTLCQAMQQAGVFRLVFSSSATVYGPNAPVPYHESMPRGRTSNPYGTSKAMVEQALEDLVNADGRWSVSLLRYFNPIGAHPSGKLGEDPQGIPNNLLPYIAQVAVGRRPSLTVFGNDYATADGTCVRDYLHVMDLAEGHVSALGRLHEPGTHVYNLGTGQGLSVLEVVEAFARISERPIPYHFASRREGDLAAFWADPQKAQRELGWRARRGLGEMMADTWRWQRQNPNGYRSEINTPSQGTSQC</sequence>
<comment type="cofactor">
    <cofactor evidence="2 10">
        <name>NAD(+)</name>
        <dbReference type="ChEBI" id="CHEBI:57540"/>
    </cofactor>
</comment>
<accession>A0A2A2EQR0</accession>
<evidence type="ECO:0000256" key="9">
    <source>
        <dbReference type="ARBA" id="ARBA00023235"/>
    </source>
</evidence>
<name>A0A2A2EQR0_9GAMM</name>
<evidence type="ECO:0000259" key="11">
    <source>
        <dbReference type="Pfam" id="PF01370"/>
    </source>
</evidence>
<feature type="domain" description="NAD-dependent epimerase/dehydratase" evidence="11">
    <location>
        <begin position="6"/>
        <end position="264"/>
    </location>
</feature>
<evidence type="ECO:0000313" key="12">
    <source>
        <dbReference type="EMBL" id="PAU74739.1"/>
    </source>
</evidence>
<evidence type="ECO:0000256" key="8">
    <source>
        <dbReference type="ARBA" id="ARBA00023144"/>
    </source>
</evidence>
<dbReference type="PANTHER" id="PTHR43725:SF47">
    <property type="entry name" value="UDP-GLUCOSE 4-EPIMERASE"/>
    <property type="match status" value="1"/>
</dbReference>
<keyword evidence="13" id="KW-1185">Reference proteome</keyword>
<dbReference type="Pfam" id="PF01370">
    <property type="entry name" value="Epimerase"/>
    <property type="match status" value="1"/>
</dbReference>
<evidence type="ECO:0000313" key="13">
    <source>
        <dbReference type="Proteomes" id="UP000217771"/>
    </source>
</evidence>
<evidence type="ECO:0000256" key="1">
    <source>
        <dbReference type="ARBA" id="ARBA00000083"/>
    </source>
</evidence>
<dbReference type="UniPathway" id="UPA00214"/>
<dbReference type="OrthoDB" id="9803010at2"/>
<dbReference type="GO" id="GO:0005829">
    <property type="term" value="C:cytosol"/>
    <property type="evidence" value="ECO:0007669"/>
    <property type="project" value="TreeGrafter"/>
</dbReference>
<evidence type="ECO:0000256" key="10">
    <source>
        <dbReference type="RuleBase" id="RU366046"/>
    </source>
</evidence>
<dbReference type="Gene3D" id="3.90.25.10">
    <property type="entry name" value="UDP-galactose 4-epimerase, domain 1"/>
    <property type="match status" value="1"/>
</dbReference>
<dbReference type="GO" id="GO:0006012">
    <property type="term" value="P:galactose metabolic process"/>
    <property type="evidence" value="ECO:0007669"/>
    <property type="project" value="UniProtKB-UniPathway"/>
</dbReference>
<reference evidence="12 13" key="1">
    <citation type="submission" date="2017-08" db="EMBL/GenBank/DDBJ databases">
        <title>Halomonas alkalisoli sp. nov., isolated from saline alkaline soil.</title>
        <authorList>
            <person name="Wang D."/>
            <person name="Zhang G."/>
        </authorList>
    </citation>
    <scope>NUCLEOTIDE SEQUENCE [LARGE SCALE GENOMIC DNA]</scope>
    <source>
        <strain evidence="12 13">WRN001</strain>
    </source>
</reference>
<dbReference type="NCBIfam" id="NF007956">
    <property type="entry name" value="PRK10675.1"/>
    <property type="match status" value="1"/>
</dbReference>
<dbReference type="GO" id="GO:0003978">
    <property type="term" value="F:UDP-glucose 4-epimerase activity"/>
    <property type="evidence" value="ECO:0007669"/>
    <property type="project" value="UniProtKB-UniRule"/>
</dbReference>
<evidence type="ECO:0000256" key="3">
    <source>
        <dbReference type="ARBA" id="ARBA00004947"/>
    </source>
</evidence>
<dbReference type="Gene3D" id="3.40.50.720">
    <property type="entry name" value="NAD(P)-binding Rossmann-like Domain"/>
    <property type="match status" value="1"/>
</dbReference>
<dbReference type="EMBL" id="NSKB01000009">
    <property type="protein sequence ID" value="PAU74739.1"/>
    <property type="molecule type" value="Genomic_DNA"/>
</dbReference>
<dbReference type="AlphaFoldDB" id="A0A2A2EQR0"/>
<evidence type="ECO:0000256" key="4">
    <source>
        <dbReference type="ARBA" id="ARBA00007637"/>
    </source>
</evidence>
<dbReference type="PRINTS" id="PR01713">
    <property type="entry name" value="NUCEPIMERASE"/>
</dbReference>
<comment type="pathway">
    <text evidence="3 10">Carbohydrate metabolism; galactose metabolism.</text>
</comment>
<gene>
    <name evidence="12" type="primary">galE</name>
    <name evidence="12" type="ORF">CK498_21700</name>
</gene>
<evidence type="ECO:0000256" key="5">
    <source>
        <dbReference type="ARBA" id="ARBA00013189"/>
    </source>
</evidence>
<keyword evidence="9 10" id="KW-0413">Isomerase</keyword>
<comment type="catalytic activity">
    <reaction evidence="1 10">
        <text>UDP-alpha-D-glucose = UDP-alpha-D-galactose</text>
        <dbReference type="Rhea" id="RHEA:22168"/>
        <dbReference type="ChEBI" id="CHEBI:58885"/>
        <dbReference type="ChEBI" id="CHEBI:66914"/>
        <dbReference type="EC" id="5.1.3.2"/>
    </reaction>
</comment>
<dbReference type="SUPFAM" id="SSF51735">
    <property type="entry name" value="NAD(P)-binding Rossmann-fold domains"/>
    <property type="match status" value="1"/>
</dbReference>
<dbReference type="InterPro" id="IPR005886">
    <property type="entry name" value="UDP_G4E"/>
</dbReference>
<dbReference type="InterPro" id="IPR036291">
    <property type="entry name" value="NAD(P)-bd_dom_sf"/>
</dbReference>
<organism evidence="12 13">
    <name type="scientific">Halomonas salipaludis</name>
    <dbReference type="NCBI Taxonomy" id="2032625"/>
    <lineage>
        <taxon>Bacteria</taxon>
        <taxon>Pseudomonadati</taxon>
        <taxon>Pseudomonadota</taxon>
        <taxon>Gammaproteobacteria</taxon>
        <taxon>Oceanospirillales</taxon>
        <taxon>Halomonadaceae</taxon>
        <taxon>Halomonas</taxon>
    </lineage>
</organism>
<comment type="caution">
    <text evidence="12">The sequence shown here is derived from an EMBL/GenBank/DDBJ whole genome shotgun (WGS) entry which is preliminary data.</text>
</comment>
<comment type="subunit">
    <text evidence="10">Homodimer.</text>
</comment>
<keyword evidence="7 10" id="KW-0520">NAD</keyword>
<proteinExistence type="inferred from homology"/>
<dbReference type="CDD" id="cd05247">
    <property type="entry name" value="UDP_G4E_1_SDR_e"/>
    <property type="match status" value="1"/>
</dbReference>
<comment type="similarity">
    <text evidence="4 10">Belongs to the NAD(P)-dependent epimerase/dehydratase family.</text>
</comment>
<dbReference type="PANTHER" id="PTHR43725">
    <property type="entry name" value="UDP-GLUCOSE 4-EPIMERASE"/>
    <property type="match status" value="1"/>
</dbReference>
<dbReference type="Proteomes" id="UP000217771">
    <property type="component" value="Unassembled WGS sequence"/>
</dbReference>
<dbReference type="InterPro" id="IPR001509">
    <property type="entry name" value="Epimerase_deHydtase"/>
</dbReference>
<protein>
    <recommendedName>
        <fullName evidence="6 10">UDP-glucose 4-epimerase</fullName>
        <ecNumber evidence="5 10">5.1.3.2</ecNumber>
    </recommendedName>
</protein>
<dbReference type="NCBIfam" id="TIGR01179">
    <property type="entry name" value="galE"/>
    <property type="match status" value="1"/>
</dbReference>
<evidence type="ECO:0000256" key="6">
    <source>
        <dbReference type="ARBA" id="ARBA00018569"/>
    </source>
</evidence>
<keyword evidence="8" id="KW-0299">Galactose metabolism</keyword>
<keyword evidence="10" id="KW-0119">Carbohydrate metabolism</keyword>
<evidence type="ECO:0000256" key="7">
    <source>
        <dbReference type="ARBA" id="ARBA00023027"/>
    </source>
</evidence>
<evidence type="ECO:0000256" key="2">
    <source>
        <dbReference type="ARBA" id="ARBA00001911"/>
    </source>
</evidence>
<dbReference type="EC" id="5.1.3.2" evidence="5 10"/>